<protein>
    <submittedName>
        <fullName evidence="3">Response regulator receiver domain-containing protein</fullName>
    </submittedName>
</protein>
<dbReference type="Proteomes" id="UP000192907">
    <property type="component" value="Unassembled WGS sequence"/>
</dbReference>
<evidence type="ECO:0000313" key="4">
    <source>
        <dbReference type="Proteomes" id="UP000192907"/>
    </source>
</evidence>
<gene>
    <name evidence="3" type="ORF">SAMN06296036_102191</name>
</gene>
<dbReference type="PROSITE" id="PS50110">
    <property type="entry name" value="RESPONSE_REGULATORY"/>
    <property type="match status" value="1"/>
</dbReference>
<dbReference type="Gene3D" id="3.40.50.2300">
    <property type="match status" value="1"/>
</dbReference>
<proteinExistence type="predicted"/>
<dbReference type="InterPro" id="IPR001789">
    <property type="entry name" value="Sig_transdc_resp-reg_receiver"/>
</dbReference>
<feature type="modified residue" description="4-aspartylphosphate" evidence="1">
    <location>
        <position position="62"/>
    </location>
</feature>
<feature type="domain" description="Response regulatory" evidence="2">
    <location>
        <begin position="14"/>
        <end position="126"/>
    </location>
</feature>
<accession>A0A1Y6BBZ7</accession>
<dbReference type="Pfam" id="PF00072">
    <property type="entry name" value="Response_reg"/>
    <property type="match status" value="1"/>
</dbReference>
<name>A0A1Y6BBZ7_9BACT</name>
<keyword evidence="1" id="KW-0597">Phosphoprotein</keyword>
<organism evidence="3 4">
    <name type="scientific">Pseudobacteriovorax antillogorgiicola</name>
    <dbReference type="NCBI Taxonomy" id="1513793"/>
    <lineage>
        <taxon>Bacteria</taxon>
        <taxon>Pseudomonadati</taxon>
        <taxon>Bdellovibrionota</taxon>
        <taxon>Oligoflexia</taxon>
        <taxon>Oligoflexales</taxon>
        <taxon>Pseudobacteriovoracaceae</taxon>
        <taxon>Pseudobacteriovorax</taxon>
    </lineage>
</organism>
<reference evidence="4" key="1">
    <citation type="submission" date="2017-04" db="EMBL/GenBank/DDBJ databases">
        <authorList>
            <person name="Varghese N."/>
            <person name="Submissions S."/>
        </authorList>
    </citation>
    <scope>NUCLEOTIDE SEQUENCE [LARGE SCALE GENOMIC DNA]</scope>
    <source>
        <strain evidence="4">RKEM611</strain>
    </source>
</reference>
<dbReference type="CDD" id="cd00156">
    <property type="entry name" value="REC"/>
    <property type="match status" value="1"/>
</dbReference>
<dbReference type="EMBL" id="FWZT01000002">
    <property type="protein sequence ID" value="SME95258.1"/>
    <property type="molecule type" value="Genomic_DNA"/>
</dbReference>
<sequence length="132" mass="14795">MEFEAFLEQLKGKRLLIVEDDEIQLSHYSKTAQSLLSCESASCYEEAVAKVKGEVFDFLITDIHLTSLPNDNAEGLQLISLVRSFSDTTVVIGMSTDESIDSSSMHHFVPKPLMTSKDFERALYSGYRGKHV</sequence>
<evidence type="ECO:0000259" key="2">
    <source>
        <dbReference type="PROSITE" id="PS50110"/>
    </source>
</evidence>
<evidence type="ECO:0000313" key="3">
    <source>
        <dbReference type="EMBL" id="SME95258.1"/>
    </source>
</evidence>
<dbReference type="GO" id="GO:0000160">
    <property type="term" value="P:phosphorelay signal transduction system"/>
    <property type="evidence" value="ECO:0007669"/>
    <property type="project" value="InterPro"/>
</dbReference>
<dbReference type="AlphaFoldDB" id="A0A1Y6BBZ7"/>
<evidence type="ECO:0000256" key="1">
    <source>
        <dbReference type="PROSITE-ProRule" id="PRU00169"/>
    </source>
</evidence>
<dbReference type="SUPFAM" id="SSF52172">
    <property type="entry name" value="CheY-like"/>
    <property type="match status" value="1"/>
</dbReference>
<keyword evidence="4" id="KW-1185">Reference proteome</keyword>
<dbReference type="STRING" id="1513793.SAMN06296036_102191"/>
<dbReference type="RefSeq" id="WP_132315382.1">
    <property type="nucleotide sequence ID" value="NZ_FWZT01000002.1"/>
</dbReference>
<dbReference type="InterPro" id="IPR011006">
    <property type="entry name" value="CheY-like_superfamily"/>
</dbReference>